<dbReference type="Proteomes" id="UP000319576">
    <property type="component" value="Chromosome"/>
</dbReference>
<dbReference type="CDD" id="cd00060">
    <property type="entry name" value="FHA"/>
    <property type="match status" value="1"/>
</dbReference>
<gene>
    <name evidence="2" type="primary">smc_4</name>
    <name evidence="2" type="ORF">ETAA1_20400</name>
</gene>
<dbReference type="InterPro" id="IPR011009">
    <property type="entry name" value="Kinase-like_dom_sf"/>
</dbReference>
<dbReference type="InterPro" id="IPR008984">
    <property type="entry name" value="SMAD_FHA_dom_sf"/>
</dbReference>
<dbReference type="Gene3D" id="1.10.510.10">
    <property type="entry name" value="Transferase(Phosphotransferase) domain 1"/>
    <property type="match status" value="1"/>
</dbReference>
<dbReference type="SUPFAM" id="SSF56112">
    <property type="entry name" value="Protein kinase-like (PK-like)"/>
    <property type="match status" value="1"/>
</dbReference>
<keyword evidence="1" id="KW-0175">Coiled coil</keyword>
<organism evidence="2 3">
    <name type="scientific">Urbifossiella limnaea</name>
    <dbReference type="NCBI Taxonomy" id="2528023"/>
    <lineage>
        <taxon>Bacteria</taxon>
        <taxon>Pseudomonadati</taxon>
        <taxon>Planctomycetota</taxon>
        <taxon>Planctomycetia</taxon>
        <taxon>Gemmatales</taxon>
        <taxon>Gemmataceae</taxon>
        <taxon>Urbifossiella</taxon>
    </lineage>
</organism>
<sequence length="1284" mass="142281">MMAPLPSPTPPPDRPELPRARVEVRAGGGRPVSYEIATDEFLVGPAAGCDLRLPLPGTAPVAVQFLRRADGLKVRRLAPSLVVQLNNVSLPANTPTPVGHRDRVTIGDVELTLSVDAPAYLSPKLVLLPAEEPSAPPQWPPGADALAQRAEEMERREAEVVRRQRELDRQTEELEADRALWYARRQEMEEEASIFRKATAALPAREHEAERVRSELTALRQQFATECEDRRDRLAAERQEFEREKSAFAAELDRRRAGVEAEVLDRYRAKMEELDRSQATVRDAAAHLAERRDQTEAECADRLRAVEEEVARRRAALDAELERHAPVLAERAELERQRAAFAADQELLVRARATFEAERAAELDRLATRESRLADREADLTRRETTLQADRAAFDQDRTLLNDDLLRLDRRRAELDDREQALASRGRDAEVRLDQLKRDAAEWEETVRLAAAEQDRQREEADRLDRARAELDSQTARLSERAAQLEAQQGVLAVVRARLDRTREDVEREAGLLAAARVREDSAHGELRDRIREAEQLRAELSTVQESAALERERLDERDALLSAGLDELRRLKEAVAADEARVREREAAQDARSAEFAEQAGALKGRMAQALDLQARLEADRVALREREAALARAEDARAALQEQLRKRAEDLAARSQALDEAVRRLAADQGAIDQARAAVAAEQVAAGETITLNRADLDARAAELERQGAQLAGREAALGRQVEKLKDVGRAVAAERKALADARATWDADRRAAVASADAVRAEYAALKADAPALEEQAAAAAAKMTTARDALRGHLAELNDFARQSRDDLEAVRVQVRADAERLRDQEATLDRARAEHRLAVTGFRQQLVDWQARVAEMRRLLQQGETRLDARQAAVDQAARDAEAATVQLAEEAERLRRERDEVVQRRTEVERHLADMREWYRRKLREVTGAEPARGDEPPALKLHTAPDDLEPGDRQLGELLKSHGLVDADTLAALWAEASRQRRTLRQVLLAGGAVTLYQLALIEAGNLDGLVLGRFRVIDRLRAAARETLYRVSDPTRGGGVFLLRQLAEAEVHDAVRPDEFRQRFAAARDAAHPNLAAVLEVLDLNGRPAAVQEWLTGLFSADWPAQAAHPGCWVRLATMAAEGIEAAHRAGLAHGRLTSDSVVLTATGVVKVTGFGEPPWLTTGPVPPEPTPDADLRAFGQVLFGWAQLAAKKKGVRPKPFPAELMAVIRRLEADPEPPMADTVAADRPYGSAAELVADLKRVARDTGFSDDAWDKLLKHVVENAPDAPAALRQSA</sequence>
<dbReference type="Gene3D" id="3.30.200.20">
    <property type="entry name" value="Phosphorylase Kinase, domain 1"/>
    <property type="match status" value="1"/>
</dbReference>
<evidence type="ECO:0000256" key="1">
    <source>
        <dbReference type="SAM" id="Coils"/>
    </source>
</evidence>
<dbReference type="OrthoDB" id="237286at2"/>
<dbReference type="RefSeq" id="WP_145237082.1">
    <property type="nucleotide sequence ID" value="NZ_CP036273.1"/>
</dbReference>
<evidence type="ECO:0000313" key="2">
    <source>
        <dbReference type="EMBL" id="QDU20097.1"/>
    </source>
</evidence>
<name>A0A517XRF7_9BACT</name>
<reference evidence="2 3" key="1">
    <citation type="submission" date="2019-02" db="EMBL/GenBank/DDBJ databases">
        <title>Deep-cultivation of Planctomycetes and their phenomic and genomic characterization uncovers novel biology.</title>
        <authorList>
            <person name="Wiegand S."/>
            <person name="Jogler M."/>
            <person name="Boedeker C."/>
            <person name="Pinto D."/>
            <person name="Vollmers J."/>
            <person name="Rivas-Marin E."/>
            <person name="Kohn T."/>
            <person name="Peeters S.H."/>
            <person name="Heuer A."/>
            <person name="Rast P."/>
            <person name="Oberbeckmann S."/>
            <person name="Bunk B."/>
            <person name="Jeske O."/>
            <person name="Meyerdierks A."/>
            <person name="Storesund J.E."/>
            <person name="Kallscheuer N."/>
            <person name="Luecker S."/>
            <person name="Lage O.M."/>
            <person name="Pohl T."/>
            <person name="Merkel B.J."/>
            <person name="Hornburger P."/>
            <person name="Mueller R.-W."/>
            <person name="Bruemmer F."/>
            <person name="Labrenz M."/>
            <person name="Spormann A.M."/>
            <person name="Op den Camp H."/>
            <person name="Overmann J."/>
            <person name="Amann R."/>
            <person name="Jetten M.S.M."/>
            <person name="Mascher T."/>
            <person name="Medema M.H."/>
            <person name="Devos D.P."/>
            <person name="Kaster A.-K."/>
            <person name="Ovreas L."/>
            <person name="Rohde M."/>
            <person name="Galperin M.Y."/>
            <person name="Jogler C."/>
        </authorList>
    </citation>
    <scope>NUCLEOTIDE SEQUENCE [LARGE SCALE GENOMIC DNA]</scope>
    <source>
        <strain evidence="2 3">ETA_A1</strain>
    </source>
</reference>
<feature type="coiled-coil region" evidence="1">
    <location>
        <begin position="224"/>
        <end position="251"/>
    </location>
</feature>
<evidence type="ECO:0000313" key="3">
    <source>
        <dbReference type="Proteomes" id="UP000319576"/>
    </source>
</evidence>
<feature type="coiled-coil region" evidence="1">
    <location>
        <begin position="426"/>
        <end position="488"/>
    </location>
</feature>
<feature type="coiled-coil region" evidence="1">
    <location>
        <begin position="759"/>
        <end position="839"/>
    </location>
</feature>
<dbReference type="EMBL" id="CP036273">
    <property type="protein sequence ID" value="QDU20097.1"/>
    <property type="molecule type" value="Genomic_DNA"/>
</dbReference>
<protein>
    <submittedName>
        <fullName evidence="2">Chromosome partition protein Smc</fullName>
    </submittedName>
</protein>
<feature type="coiled-coil region" evidence="1">
    <location>
        <begin position="879"/>
        <end position="917"/>
    </location>
</feature>
<accession>A0A517XRF7</accession>
<feature type="coiled-coil region" evidence="1">
    <location>
        <begin position="143"/>
        <end position="191"/>
    </location>
</feature>
<dbReference type="SUPFAM" id="SSF49879">
    <property type="entry name" value="SMAD/FHA domain"/>
    <property type="match status" value="1"/>
</dbReference>
<keyword evidence="3" id="KW-1185">Reference proteome</keyword>
<dbReference type="KEGG" id="uli:ETAA1_20400"/>
<feature type="coiled-coil region" evidence="1">
    <location>
        <begin position="527"/>
        <end position="663"/>
    </location>
</feature>
<proteinExistence type="predicted"/>